<reference evidence="2 3" key="1">
    <citation type="submission" date="2019-01" db="EMBL/GenBank/DDBJ databases">
        <title>Genomes sequencing and comparative genomics of infectious freshwater microsporidia, Cucumispora dikerogammari and Thelohania contejeani.</title>
        <authorList>
            <person name="Cormier A."/>
            <person name="Giraud I."/>
            <person name="Wattier R."/>
            <person name="Teixeira M."/>
            <person name="Grandjean F."/>
            <person name="Rigaud T."/>
            <person name="Cordaux R."/>
        </authorList>
    </citation>
    <scope>NUCLEOTIDE SEQUENCE [LARGE SCALE GENOMIC DNA]</scope>
    <source>
        <strain evidence="2">T1</strain>
        <tissue evidence="2">Spores</tissue>
    </source>
</reference>
<name>A0ABQ7HYN2_9MICR</name>
<accession>A0ABQ7HYN2</accession>
<dbReference type="EMBL" id="SBIQ01000112">
    <property type="protein sequence ID" value="KAF7683223.1"/>
    <property type="molecule type" value="Genomic_DNA"/>
</dbReference>
<dbReference type="PANTHER" id="PTHR31841:SF1">
    <property type="entry name" value="PROTEIN FAM72A-RELATED"/>
    <property type="match status" value="1"/>
</dbReference>
<evidence type="ECO:0000313" key="3">
    <source>
        <dbReference type="Proteomes" id="UP001516464"/>
    </source>
</evidence>
<proteinExistence type="inferred from homology"/>
<gene>
    <name evidence="2" type="primary">FAM72B</name>
    <name evidence="2" type="ORF">TCON_1557</name>
</gene>
<sequence>MHEHTERDNEIIEGGNYITDQRIHRSQLDTHLSNRNNKRRFVYTIRCIDCKTTLCERGMRAMLLSNTNIHLYSTDTPMSTIQLAGHDYYTINCKCLIRDVGCSFCGNIIGYHITQPCEYCLKSKNNGHLWMFDTKAITTEKRYCQLGIPMRWENKTTIEREEEDIIIR</sequence>
<keyword evidence="3" id="KW-1185">Reference proteome</keyword>
<evidence type="ECO:0000256" key="1">
    <source>
        <dbReference type="ARBA" id="ARBA00006888"/>
    </source>
</evidence>
<comment type="similarity">
    <text evidence="1">Belongs to the FAM72 family.</text>
</comment>
<comment type="caution">
    <text evidence="2">The sequence shown here is derived from an EMBL/GenBank/DDBJ whole genome shotgun (WGS) entry which is preliminary data.</text>
</comment>
<dbReference type="PANTHER" id="PTHR31841">
    <property type="entry name" value="PROTEIN FAM72A-RELATED"/>
    <property type="match status" value="1"/>
</dbReference>
<organism evidence="2 3">
    <name type="scientific">Astathelohania contejeani</name>
    <dbReference type="NCBI Taxonomy" id="164912"/>
    <lineage>
        <taxon>Eukaryota</taxon>
        <taxon>Fungi</taxon>
        <taxon>Fungi incertae sedis</taxon>
        <taxon>Microsporidia</taxon>
        <taxon>Astathelohaniidae</taxon>
        <taxon>Astathelohania</taxon>
    </lineage>
</organism>
<evidence type="ECO:0000313" key="2">
    <source>
        <dbReference type="EMBL" id="KAF7683223.1"/>
    </source>
</evidence>
<dbReference type="Pfam" id="PF14976">
    <property type="entry name" value="YPEH2ZP"/>
    <property type="match status" value="1"/>
</dbReference>
<dbReference type="InterPro" id="IPR026768">
    <property type="entry name" value="YPEH2ZP"/>
</dbReference>
<dbReference type="Proteomes" id="UP001516464">
    <property type="component" value="Unassembled WGS sequence"/>
</dbReference>
<protein>
    <submittedName>
        <fullName evidence="2">Protein FAM72B</fullName>
    </submittedName>
</protein>